<comment type="caution">
    <text evidence="1">The sequence shown here is derived from an EMBL/GenBank/DDBJ whole genome shotgun (WGS) entry which is preliminary data.</text>
</comment>
<gene>
    <name evidence="1" type="ORF">HLPCO_002301</name>
</gene>
<dbReference type="EMBL" id="AFNU02000009">
    <property type="protein sequence ID" value="ERJ11600.1"/>
    <property type="molecule type" value="Genomic_DNA"/>
</dbReference>
<reference evidence="1 2" key="2">
    <citation type="journal article" date="2013" name="PLoS ONE">
        <title>INDIGO - INtegrated Data Warehouse of MIcrobial GenOmes with Examples from the Red Sea Extremophiles.</title>
        <authorList>
            <person name="Alam I."/>
            <person name="Antunes A."/>
            <person name="Kamau A.A."/>
            <person name="Ba Alawi W."/>
            <person name="Kalkatawi M."/>
            <person name="Stingl U."/>
            <person name="Bajic V.B."/>
        </authorList>
    </citation>
    <scope>NUCLEOTIDE SEQUENCE [LARGE SCALE GENOMIC DNA]</scope>
    <source>
        <strain evidence="1 2">SSD-17B</strain>
    </source>
</reference>
<proteinExistence type="predicted"/>
<dbReference type="eggNOG" id="COG3420">
    <property type="taxonomic scope" value="Bacteria"/>
</dbReference>
<dbReference type="Pfam" id="PF18952">
    <property type="entry name" value="DUF5696"/>
    <property type="match status" value="1"/>
</dbReference>
<organism evidence="1 2">
    <name type="scientific">Haloplasma contractile SSD-17B</name>
    <dbReference type="NCBI Taxonomy" id="1033810"/>
    <lineage>
        <taxon>Bacteria</taxon>
        <taxon>Bacillati</taxon>
        <taxon>Mycoplasmatota</taxon>
        <taxon>Mollicutes</taxon>
        <taxon>Haloplasmatales</taxon>
        <taxon>Haloplasmataceae</taxon>
        <taxon>Haloplasma</taxon>
    </lineage>
</organism>
<name>U2FFB1_9MOLU</name>
<dbReference type="RefSeq" id="WP_008825461.1">
    <property type="nucleotide sequence ID" value="NZ_AFNU02000009.1"/>
</dbReference>
<dbReference type="InterPro" id="IPR043751">
    <property type="entry name" value="DUF5696"/>
</dbReference>
<reference evidence="1 2" key="1">
    <citation type="journal article" date="2011" name="J. Bacteriol.">
        <title>Genome sequence of Haloplasma contractile, an unusual contractile bacterium from a deep-sea anoxic brine lake.</title>
        <authorList>
            <person name="Antunes A."/>
            <person name="Alam I."/>
            <person name="El Dorry H."/>
            <person name="Siam R."/>
            <person name="Robertson A."/>
            <person name="Bajic V.B."/>
            <person name="Stingl U."/>
        </authorList>
    </citation>
    <scope>NUCLEOTIDE SEQUENCE [LARGE SCALE GENOMIC DNA]</scope>
    <source>
        <strain evidence="1 2">SSD-17B</strain>
    </source>
</reference>
<dbReference type="AlphaFoldDB" id="U2FFB1"/>
<dbReference type="InParanoid" id="U2FFB1"/>
<keyword evidence="2" id="KW-1185">Reference proteome</keyword>
<evidence type="ECO:0000313" key="2">
    <source>
        <dbReference type="Proteomes" id="UP000005707"/>
    </source>
</evidence>
<evidence type="ECO:0000313" key="1">
    <source>
        <dbReference type="EMBL" id="ERJ11600.1"/>
    </source>
</evidence>
<dbReference type="STRING" id="1033810.HLPCO_002301"/>
<dbReference type="OrthoDB" id="9793135at2"/>
<protein>
    <submittedName>
        <fullName evidence="1">ABC transporter substrate-binding protein</fullName>
    </submittedName>
</protein>
<dbReference type="Proteomes" id="UP000005707">
    <property type="component" value="Unassembled WGS sequence"/>
</dbReference>
<accession>U2FFB1</accession>
<sequence>MLRNKKGVLGIFLLIITVVSLTVSANYVPSNRDTSLPPKSFDLENAISDTTAFELLYATEGYMPSDLSNSETVTPDTVNPDLSEGIAYYFKDERDVIAIHDTRNNQNYLWKTGLDVPFRKDAKDICDDAPEDQKEELCEPYEDRLNTTYTGLANSLLSIEYYDVTDSINRLSSAGYENVTSDLKRVSGTDNHYILNVDFYEENYKYEVLFDLSVDVHIYFNEDGMSYEVKHEELSGESLNSLAAIIFNPFFGASGGQKVYYGDPNPNDDDDEKDYDIVIPNEMMPGYVLVPDGSGALIRFKDYETSLKNYTGDVYGKDYGHSTRAEFYEPNYVPFNNPVMPVYGVAHGNRQNAFVGYAESASEFMQIIVSPEENMTHYTWAYPRFELNKRYYQPYSRTSGNMERLEEHNKFDIKMTYDFLAGDGSHDELPADYVGMAKQYKKYLIETNTLSIEEQAYNEIPIRLDFIMSDVKKNILGYKDVVLTDIDDVESILSEVMNTGITNINSGLYGWQQGGITLSRPWETDWNNEVGRKRDFQDVIDSMRETGVDLSLAQDYTHINEEQMSIRQNAARHINNYYITKYLNIIDAPVTEINYARPDKSIDWLGIHLDEIEDLNTNSTTIEGISNNLYSDYDDKERSVTDSIELYRKGFKEANKSHMINAKDPNLYTWDYVDRYLDAPVYPTQYLYETDTVPFLQLVLNGTMEVYAPYSNFSFYTVKDQLRMIDYNVYPSFMLTEKPSYNLNSTNSSEFYSTEFTQYQKLIDEVYNEVNGSLKDVINSEWIDREVYQNGVIINTYSNGKQVVINYTDTTVTYNNQTINPLSARVL</sequence>